<dbReference type="GeneID" id="89634167"/>
<sequence>MNDSTTVVGMMGLIIYFAWYVLMIVQSFMAIGTAYRKTKANGDNGVALYGWLLVYGLAALIPYLGIHFWRKSKSKDFK</sequence>
<gene>
    <name evidence="2" type="ORF">LL14B4_10280</name>
</gene>
<evidence type="ECO:0000313" key="2">
    <source>
        <dbReference type="EMBL" id="AWN66539.1"/>
    </source>
</evidence>
<organism evidence="2 3">
    <name type="scientific">Lactococcus lactis subsp. lactis</name>
    <name type="common">Streptococcus lactis</name>
    <dbReference type="NCBI Taxonomy" id="1360"/>
    <lineage>
        <taxon>Bacteria</taxon>
        <taxon>Bacillati</taxon>
        <taxon>Bacillota</taxon>
        <taxon>Bacilli</taxon>
        <taxon>Lactobacillales</taxon>
        <taxon>Streptococcaceae</taxon>
        <taxon>Lactococcus</taxon>
    </lineage>
</organism>
<accession>A0A2Z3KRI3</accession>
<dbReference type="RefSeq" id="WP_109991228.1">
    <property type="nucleotide sequence ID" value="NZ_CP028160.1"/>
</dbReference>
<proteinExistence type="predicted"/>
<protein>
    <recommendedName>
        <fullName evidence="4">Cardiolipin synthase N-terminal domain-containing protein</fullName>
    </recommendedName>
</protein>
<keyword evidence="1" id="KW-0812">Transmembrane</keyword>
<name>A0A2Z3KRI3_LACLL</name>
<dbReference type="EMBL" id="CP028160">
    <property type="protein sequence ID" value="AWN66539.1"/>
    <property type="molecule type" value="Genomic_DNA"/>
</dbReference>
<evidence type="ECO:0008006" key="4">
    <source>
        <dbReference type="Google" id="ProtNLM"/>
    </source>
</evidence>
<feature type="transmembrane region" description="Helical" evidence="1">
    <location>
        <begin position="48"/>
        <end position="69"/>
    </location>
</feature>
<reference evidence="2 3" key="1">
    <citation type="submission" date="2018-03" db="EMBL/GenBank/DDBJ databases">
        <title>Genome sequence of Lactococcus lactis strain 14B4 from almond drupe.</title>
        <authorList>
            <person name="Tran T.D."/>
            <person name="McGarvey J.A."/>
            <person name="Huynh S."/>
            <person name="Parker C.T."/>
        </authorList>
    </citation>
    <scope>NUCLEOTIDE SEQUENCE [LARGE SCALE GENOMIC DNA]</scope>
    <source>
        <strain evidence="2 3">14B4</strain>
    </source>
</reference>
<keyword evidence="1" id="KW-1133">Transmembrane helix</keyword>
<dbReference type="AlphaFoldDB" id="A0A2Z3KRI3"/>
<keyword evidence="1" id="KW-0472">Membrane</keyword>
<dbReference type="Proteomes" id="UP000245919">
    <property type="component" value="Chromosome"/>
</dbReference>
<evidence type="ECO:0000313" key="3">
    <source>
        <dbReference type="Proteomes" id="UP000245919"/>
    </source>
</evidence>
<evidence type="ECO:0000256" key="1">
    <source>
        <dbReference type="SAM" id="Phobius"/>
    </source>
</evidence>
<feature type="transmembrane region" description="Helical" evidence="1">
    <location>
        <begin position="7"/>
        <end position="28"/>
    </location>
</feature>